<evidence type="ECO:0000313" key="1">
    <source>
        <dbReference type="EMBL" id="GAA3132339.1"/>
    </source>
</evidence>
<accession>A0ABP6N0A3</accession>
<gene>
    <name evidence="1" type="ORF">GCM10010449_61700</name>
</gene>
<reference evidence="2" key="1">
    <citation type="journal article" date="2019" name="Int. J. Syst. Evol. Microbiol.">
        <title>The Global Catalogue of Microorganisms (GCM) 10K type strain sequencing project: providing services to taxonomists for standard genome sequencing and annotation.</title>
        <authorList>
            <consortium name="The Broad Institute Genomics Platform"/>
            <consortium name="The Broad Institute Genome Sequencing Center for Infectious Disease"/>
            <person name="Wu L."/>
            <person name="Ma J."/>
        </authorList>
    </citation>
    <scope>NUCLEOTIDE SEQUENCE [LARGE SCALE GENOMIC DNA]</scope>
    <source>
        <strain evidence="2">JCM 9092</strain>
    </source>
</reference>
<evidence type="ECO:0008006" key="3">
    <source>
        <dbReference type="Google" id="ProtNLM"/>
    </source>
</evidence>
<evidence type="ECO:0000313" key="2">
    <source>
        <dbReference type="Proteomes" id="UP001501637"/>
    </source>
</evidence>
<dbReference type="Proteomes" id="UP001501637">
    <property type="component" value="Unassembled WGS sequence"/>
</dbReference>
<dbReference type="EMBL" id="BAAAUG010000126">
    <property type="protein sequence ID" value="GAA3132339.1"/>
    <property type="molecule type" value="Genomic_DNA"/>
</dbReference>
<protein>
    <recommendedName>
        <fullName evidence="3">DNA-binding protein</fullName>
    </recommendedName>
</protein>
<keyword evidence="2" id="KW-1185">Reference proteome</keyword>
<organism evidence="1 2">
    <name type="scientific">Streptomyces rectiviolaceus</name>
    <dbReference type="NCBI Taxonomy" id="332591"/>
    <lineage>
        <taxon>Bacteria</taxon>
        <taxon>Bacillati</taxon>
        <taxon>Actinomycetota</taxon>
        <taxon>Actinomycetes</taxon>
        <taxon>Kitasatosporales</taxon>
        <taxon>Streptomycetaceae</taxon>
        <taxon>Streptomyces</taxon>
    </lineage>
</organism>
<name>A0ABP6N0A3_9ACTN</name>
<comment type="caution">
    <text evidence="1">The sequence shown here is derived from an EMBL/GenBank/DDBJ whole genome shotgun (WGS) entry which is preliminary data.</text>
</comment>
<proteinExistence type="predicted"/>
<sequence length="307" mass="32897">MTPVIALAARTIEHLVALDATSGATSAMPAVREAVRRIPELSADPGALRDQGSDRLAALAELCEVIGWILFDAGFHRGAHRMNARALALAELCGDRWTARFVLLNDSMLKAHTGAPRTALETASRVSGTRALPARVSSLVLIRQAHAIAMLGGHREPMDLMSRAQSRFLDGVSRHDPPWAWWIDQTELLGHQGWVLARLRRWDQAIALLHEAATAPGPSYRNLFTAQLLTALARAGAWREAEDLIAELAPRAARIGSVRTTQELGTTASRLLGTTGAPAPLKEAAAFLLESLPAVGVLSPGPRSVAP</sequence>